<proteinExistence type="predicted"/>
<dbReference type="VEuPathDB" id="VectorBase:ISCW009592"/>
<dbReference type="EMBL" id="DS827550">
    <property type="protein sequence ID" value="EEC12106.1"/>
    <property type="molecule type" value="Genomic_DNA"/>
</dbReference>
<sequence>MSDTKVIVLVPSSTEHQRRVILERLKRHIMYLSLVRLLFVLKPGDELPYKQYPGPEKDNVGRDTQDTRGFLLLCAGVQGSPRVNT</sequence>
<dbReference type="PaxDb" id="6945-B7PZT4"/>
<accession>B7PZT4</accession>
<dbReference type="AlphaFoldDB" id="B7PZT4"/>
<reference evidence="1 3" key="1">
    <citation type="submission" date="2008-03" db="EMBL/GenBank/DDBJ databases">
        <title>Annotation of Ixodes scapularis.</title>
        <authorList>
            <consortium name="Ixodes scapularis Genome Project Consortium"/>
            <person name="Caler E."/>
            <person name="Hannick L.I."/>
            <person name="Bidwell S."/>
            <person name="Joardar V."/>
            <person name="Thiagarajan M."/>
            <person name="Amedeo P."/>
            <person name="Galinsky K.J."/>
            <person name="Schobel S."/>
            <person name="Inman J."/>
            <person name="Hostetler J."/>
            <person name="Miller J."/>
            <person name="Hammond M."/>
            <person name="Megy K."/>
            <person name="Lawson D."/>
            <person name="Kodira C."/>
            <person name="Sutton G."/>
            <person name="Meyer J."/>
            <person name="Hill C.A."/>
            <person name="Birren B."/>
            <person name="Nene V."/>
            <person name="Collins F."/>
            <person name="Alarcon-Chaidez F."/>
            <person name="Wikel S."/>
            <person name="Strausberg R."/>
        </authorList>
    </citation>
    <scope>NUCLEOTIDE SEQUENCE [LARGE SCALE GENOMIC DNA]</scope>
    <source>
        <strain evidence="3">Wikel</strain>
        <strain evidence="1">Wikel colony</strain>
    </source>
</reference>
<keyword evidence="3" id="KW-1185">Reference proteome</keyword>
<protein>
    <submittedName>
        <fullName evidence="1 2">Uncharacterized protein</fullName>
    </submittedName>
</protein>
<dbReference type="Proteomes" id="UP000001555">
    <property type="component" value="Unassembled WGS sequence"/>
</dbReference>
<evidence type="ECO:0000313" key="2">
    <source>
        <dbReference type="EnsemblMetazoa" id="ISCW009592-PA"/>
    </source>
</evidence>
<reference evidence="2" key="2">
    <citation type="submission" date="2020-05" db="UniProtKB">
        <authorList>
            <consortium name="EnsemblMetazoa"/>
        </authorList>
    </citation>
    <scope>IDENTIFICATION</scope>
    <source>
        <strain evidence="2">wikel</strain>
    </source>
</reference>
<dbReference type="EMBL" id="ABJB010366992">
    <property type="status" value="NOT_ANNOTATED_CDS"/>
    <property type="molecule type" value="Genomic_DNA"/>
</dbReference>
<evidence type="ECO:0000313" key="3">
    <source>
        <dbReference type="Proteomes" id="UP000001555"/>
    </source>
</evidence>
<dbReference type="HOGENOM" id="CLU_2515165_0_0_1"/>
<evidence type="ECO:0000313" key="1">
    <source>
        <dbReference type="EMBL" id="EEC12106.1"/>
    </source>
</evidence>
<dbReference type="EnsemblMetazoa" id="ISCW009592-RA">
    <property type="protein sequence ID" value="ISCW009592-PA"/>
    <property type="gene ID" value="ISCW009592"/>
</dbReference>
<dbReference type="EMBL" id="ABJB010254617">
    <property type="status" value="NOT_ANNOTATED_CDS"/>
    <property type="molecule type" value="Genomic_DNA"/>
</dbReference>
<dbReference type="VEuPathDB" id="VectorBase:ISCI009592"/>
<gene>
    <name evidence="1" type="ORF">IscW_ISCW009592</name>
</gene>
<dbReference type="InParanoid" id="B7PZT4"/>
<name>B7PZT4_IXOSC</name>
<organism>
    <name type="scientific">Ixodes scapularis</name>
    <name type="common">Black-legged tick</name>
    <name type="synonym">Deer tick</name>
    <dbReference type="NCBI Taxonomy" id="6945"/>
    <lineage>
        <taxon>Eukaryota</taxon>
        <taxon>Metazoa</taxon>
        <taxon>Ecdysozoa</taxon>
        <taxon>Arthropoda</taxon>
        <taxon>Chelicerata</taxon>
        <taxon>Arachnida</taxon>
        <taxon>Acari</taxon>
        <taxon>Parasitiformes</taxon>
        <taxon>Ixodida</taxon>
        <taxon>Ixodoidea</taxon>
        <taxon>Ixodidae</taxon>
        <taxon>Ixodinae</taxon>
        <taxon>Ixodes</taxon>
    </lineage>
</organism>